<sequence>MFLPWTNVAVTNRPEKSKEIRHSVLRDHIKSLQTVTCHYSRARNPHRHYLECNLTIPKLYQFYVEWMNVNHPGTEKVTQSYYHKTFTNEFNIAFHPPKSDTCSTCDKLTISIKSATDEAARQHLQEQLRQHKAKASEGQRLMKEKKENKNNNVAVICIDLQQTIPIPKLSTSVAYYHRKFVDV</sequence>
<reference evidence="2" key="1">
    <citation type="submission" date="2023-10" db="EMBL/GenBank/DDBJ databases">
        <title>Genome assemblies of two species of porcelain crab, Petrolisthes cinctipes and Petrolisthes manimaculis (Anomura: Porcellanidae).</title>
        <authorList>
            <person name="Angst P."/>
        </authorList>
    </citation>
    <scope>NUCLEOTIDE SEQUENCE</scope>
    <source>
        <strain evidence="2">PB745_01</strain>
        <tissue evidence="2">Gill</tissue>
    </source>
</reference>
<name>A0AAE1FTT5_PETCI</name>
<dbReference type="PANTHER" id="PTHR10773">
    <property type="entry name" value="DNA-DIRECTED RNA POLYMERASES I, II, AND III SUBUNIT RPABC2"/>
    <property type="match status" value="1"/>
</dbReference>
<accession>A0AAE1FTT5</accession>
<feature type="coiled-coil region" evidence="1">
    <location>
        <begin position="121"/>
        <end position="148"/>
    </location>
</feature>
<keyword evidence="1" id="KW-0175">Coiled coil</keyword>
<evidence type="ECO:0000313" key="3">
    <source>
        <dbReference type="Proteomes" id="UP001286313"/>
    </source>
</evidence>
<organism evidence="2 3">
    <name type="scientific">Petrolisthes cinctipes</name>
    <name type="common">Flat porcelain crab</name>
    <dbReference type="NCBI Taxonomy" id="88211"/>
    <lineage>
        <taxon>Eukaryota</taxon>
        <taxon>Metazoa</taxon>
        <taxon>Ecdysozoa</taxon>
        <taxon>Arthropoda</taxon>
        <taxon>Crustacea</taxon>
        <taxon>Multicrustacea</taxon>
        <taxon>Malacostraca</taxon>
        <taxon>Eumalacostraca</taxon>
        <taxon>Eucarida</taxon>
        <taxon>Decapoda</taxon>
        <taxon>Pleocyemata</taxon>
        <taxon>Anomura</taxon>
        <taxon>Galatheoidea</taxon>
        <taxon>Porcellanidae</taxon>
        <taxon>Petrolisthes</taxon>
    </lineage>
</organism>
<dbReference type="PANTHER" id="PTHR10773:SF19">
    <property type="match status" value="1"/>
</dbReference>
<comment type="caution">
    <text evidence="2">The sequence shown here is derived from an EMBL/GenBank/DDBJ whole genome shotgun (WGS) entry which is preliminary data.</text>
</comment>
<dbReference type="AlphaFoldDB" id="A0AAE1FTT5"/>
<proteinExistence type="predicted"/>
<dbReference type="Proteomes" id="UP001286313">
    <property type="component" value="Unassembled WGS sequence"/>
</dbReference>
<keyword evidence="3" id="KW-1185">Reference proteome</keyword>
<dbReference type="EMBL" id="JAWQEG010001325">
    <property type="protein sequence ID" value="KAK3880407.1"/>
    <property type="molecule type" value="Genomic_DNA"/>
</dbReference>
<protein>
    <submittedName>
        <fullName evidence="2">Uncharacterized protein</fullName>
    </submittedName>
</protein>
<gene>
    <name evidence="2" type="ORF">Pcinc_015090</name>
</gene>
<evidence type="ECO:0000313" key="2">
    <source>
        <dbReference type="EMBL" id="KAK3880407.1"/>
    </source>
</evidence>
<evidence type="ECO:0000256" key="1">
    <source>
        <dbReference type="SAM" id="Coils"/>
    </source>
</evidence>